<comment type="function">
    <text evidence="17">Acyl-CoA synthetase required for both the import of long chain fatty acids (LCFAs) (C14-C18) and the activation very long chain fatty acids (VLCFAs) (C20-C26) by esterification of the fatty acids into metabolically active CoA-thioesters for subsequent degradation or incorporation into phospholipids. The transport and fatty acyl-CoA synthetase activities are genetically separable and are thus independent activities. Esterifies VLCFAs in the peroxisome matrix. The VLCFAs are actively transported into peroxisomes by a PXA1-PXA2 heterodimeric transporter in the peroxisomal membrane.</text>
</comment>
<protein>
    <recommendedName>
        <fullName evidence="18">Very long-chain fatty acid transport protein</fullName>
    </recommendedName>
    <alternativeName>
        <fullName evidence="19">Very-long-chain acyl-CoA synthetase</fullName>
    </alternativeName>
</protein>
<evidence type="ECO:0000256" key="14">
    <source>
        <dbReference type="ARBA" id="ARBA00023136"/>
    </source>
</evidence>
<keyword evidence="9" id="KW-0812">Transmembrane</keyword>
<dbReference type="InterPro" id="IPR045851">
    <property type="entry name" value="AMP-bd_C_sf"/>
</dbReference>
<evidence type="ECO:0000256" key="11">
    <source>
        <dbReference type="ARBA" id="ARBA00022840"/>
    </source>
</evidence>
<evidence type="ECO:0000256" key="7">
    <source>
        <dbReference type="ARBA" id="ARBA00022598"/>
    </source>
</evidence>
<dbReference type="Gene3D" id="3.40.50.12780">
    <property type="entry name" value="N-terminal domain of ligase-like"/>
    <property type="match status" value="1"/>
</dbReference>
<evidence type="ECO:0000256" key="2">
    <source>
        <dbReference type="ARBA" id="ARBA00004585"/>
    </source>
</evidence>
<comment type="similarity">
    <text evidence="4">Belongs to the ATP-dependent AMP-binding enzyme family.</text>
</comment>
<keyword evidence="7" id="KW-0436">Ligase</keyword>
<dbReference type="GO" id="GO:0005524">
    <property type="term" value="F:ATP binding"/>
    <property type="evidence" value="ECO:0007669"/>
    <property type="project" value="UniProtKB-KW"/>
</dbReference>
<evidence type="ECO:0000259" key="21">
    <source>
        <dbReference type="Pfam" id="PF13193"/>
    </source>
</evidence>
<evidence type="ECO:0000256" key="10">
    <source>
        <dbReference type="ARBA" id="ARBA00022741"/>
    </source>
</evidence>
<keyword evidence="8" id="KW-0551">Lipid droplet</keyword>
<dbReference type="GO" id="GO:0004467">
    <property type="term" value="F:long-chain fatty acid-CoA ligase activity"/>
    <property type="evidence" value="ECO:0007669"/>
    <property type="project" value="TreeGrafter"/>
</dbReference>
<comment type="caution">
    <text evidence="22">The sequence shown here is derived from an EMBL/GenBank/DDBJ whole genome shotgun (WGS) entry which is preliminary data.</text>
</comment>
<dbReference type="InterPro" id="IPR020845">
    <property type="entry name" value="AMP-binding_CS"/>
</dbReference>
<dbReference type="Gene3D" id="3.30.300.30">
    <property type="match status" value="1"/>
</dbReference>
<dbReference type="InterPro" id="IPR025110">
    <property type="entry name" value="AMP-bd_C"/>
</dbReference>
<evidence type="ECO:0000256" key="13">
    <source>
        <dbReference type="ARBA" id="ARBA00023055"/>
    </source>
</evidence>
<dbReference type="PROSITE" id="PS00455">
    <property type="entry name" value="AMP_BINDING"/>
    <property type="match status" value="1"/>
</dbReference>
<keyword evidence="12" id="KW-1133">Transmembrane helix</keyword>
<evidence type="ECO:0000256" key="18">
    <source>
        <dbReference type="ARBA" id="ARBA00068795"/>
    </source>
</evidence>
<dbReference type="AlphaFoldDB" id="A0A5M8PXX0"/>
<keyword evidence="14" id="KW-0472">Membrane</keyword>
<evidence type="ECO:0000313" key="22">
    <source>
        <dbReference type="EMBL" id="KAA6413906.1"/>
    </source>
</evidence>
<dbReference type="SUPFAM" id="SSF56801">
    <property type="entry name" value="Acetyl-CoA synthetase-like"/>
    <property type="match status" value="1"/>
</dbReference>
<evidence type="ECO:0000256" key="19">
    <source>
        <dbReference type="ARBA" id="ARBA00078285"/>
    </source>
</evidence>
<evidence type="ECO:0000256" key="8">
    <source>
        <dbReference type="ARBA" id="ARBA00022677"/>
    </source>
</evidence>
<keyword evidence="15" id="KW-0576">Peroxisome</keyword>
<name>A0A5M8PXX0_9LECA</name>
<comment type="subcellular location">
    <subcellularLocation>
        <location evidence="3">Cell membrane</location>
        <topology evidence="3">Multi-pass membrane protein</topology>
    </subcellularLocation>
    <subcellularLocation>
        <location evidence="1">Lipid droplet</location>
    </subcellularLocation>
    <subcellularLocation>
        <location evidence="2">Peroxisome membrane</location>
        <topology evidence="2">Multi-pass membrane protein</topology>
    </subcellularLocation>
</comment>
<dbReference type="OrthoDB" id="196650at2759"/>
<organism evidence="22 23">
    <name type="scientific">Lasallia pustulata</name>
    <dbReference type="NCBI Taxonomy" id="136370"/>
    <lineage>
        <taxon>Eukaryota</taxon>
        <taxon>Fungi</taxon>
        <taxon>Dikarya</taxon>
        <taxon>Ascomycota</taxon>
        <taxon>Pezizomycotina</taxon>
        <taxon>Lecanoromycetes</taxon>
        <taxon>OSLEUM clade</taxon>
        <taxon>Umbilicariomycetidae</taxon>
        <taxon>Umbilicariales</taxon>
        <taxon>Umbilicariaceae</taxon>
        <taxon>Lasallia</taxon>
    </lineage>
</organism>
<keyword evidence="6" id="KW-1003">Cell membrane</keyword>
<keyword evidence="13" id="KW-0445">Lipid transport</keyword>
<comment type="catalytic activity">
    <reaction evidence="16">
        <text>a very long-chain fatty acid + ATP + CoA = a very long-chain fatty acyl-CoA + AMP + diphosphate</text>
        <dbReference type="Rhea" id="RHEA:54536"/>
        <dbReference type="ChEBI" id="CHEBI:30616"/>
        <dbReference type="ChEBI" id="CHEBI:33019"/>
        <dbReference type="ChEBI" id="CHEBI:57287"/>
        <dbReference type="ChEBI" id="CHEBI:58950"/>
        <dbReference type="ChEBI" id="CHEBI:138261"/>
        <dbReference type="ChEBI" id="CHEBI:456215"/>
    </reaction>
</comment>
<evidence type="ECO:0000256" key="9">
    <source>
        <dbReference type="ARBA" id="ARBA00022692"/>
    </source>
</evidence>
<dbReference type="EMBL" id="VXIT01000003">
    <property type="protein sequence ID" value="KAA6413906.1"/>
    <property type="molecule type" value="Genomic_DNA"/>
</dbReference>
<evidence type="ECO:0000256" key="12">
    <source>
        <dbReference type="ARBA" id="ARBA00022989"/>
    </source>
</evidence>
<feature type="domain" description="AMP-binding enzyme C-terminal" evidence="21">
    <location>
        <begin position="500"/>
        <end position="566"/>
    </location>
</feature>
<feature type="domain" description="AMP-dependent synthetase/ligase" evidence="20">
    <location>
        <begin position="56"/>
        <end position="398"/>
    </location>
</feature>
<accession>A0A5M8PXX0</accession>
<sequence length="574" mass="62717">MALVAATLAGTTAAAAYLDAQFRIRKDLAYLYRMHSATQQYAKAVRQNRASNYYLFEQSALTYPTTTCLWSRSGIYTWHETSSLVNQYASYFLSLGVRPGDLVALYLQNVPEYMFAWLGLLAIGCAPAMINWNLGGEALVHCMRVAGAKVMVVNAEEGCRGRVEGVRERIEGKMGVRVVVLTEGVKAEIAGTPAERLGDEYREGVTGQSPVCLFYTSGTTGLPKAVRFTTQRNYIGVTLDSTILPPRYDSYPGPHGATWYKSMPLYHGTGGITTLGLFLTGVTTALGLRFRTQTFWPDIHASSSTHFTYVGETARYLLAAPPSPLDTTHRVHCIFGNGMRPDVWTRFQTRFAIPCIAEFFASTEGLFATLNHSRNPHSAHAVGHHGLLLRLLTHNTYVPVATDPVSGAIARDPTTGFATRLPYARGGEILVAVPSPAAFPGYYNAPEATARKFARDVFRTGDLYYRTGDALRRDHLGRWFFLDRLGDTYRWKSENVSTAEVAAALGAFPGIVEANVYGVEVPGHEGRAGCAAVVVEAGVEVDWVAVARFVRERLPGYAVPVFVRVVGGGGTWGP</sequence>
<evidence type="ECO:0000256" key="4">
    <source>
        <dbReference type="ARBA" id="ARBA00006432"/>
    </source>
</evidence>
<evidence type="ECO:0000256" key="16">
    <source>
        <dbReference type="ARBA" id="ARBA00051585"/>
    </source>
</evidence>
<dbReference type="GO" id="GO:0009898">
    <property type="term" value="C:cytoplasmic side of plasma membrane"/>
    <property type="evidence" value="ECO:0007669"/>
    <property type="project" value="TreeGrafter"/>
</dbReference>
<evidence type="ECO:0000256" key="17">
    <source>
        <dbReference type="ARBA" id="ARBA00060276"/>
    </source>
</evidence>
<evidence type="ECO:0000256" key="1">
    <source>
        <dbReference type="ARBA" id="ARBA00004502"/>
    </source>
</evidence>
<evidence type="ECO:0000256" key="3">
    <source>
        <dbReference type="ARBA" id="ARBA00004651"/>
    </source>
</evidence>
<dbReference type="Pfam" id="PF00501">
    <property type="entry name" value="AMP-binding"/>
    <property type="match status" value="1"/>
</dbReference>
<dbReference type="GO" id="GO:0005778">
    <property type="term" value="C:peroxisomal membrane"/>
    <property type="evidence" value="ECO:0007669"/>
    <property type="project" value="UniProtKB-SubCell"/>
</dbReference>
<keyword evidence="10" id="KW-0547">Nucleotide-binding</keyword>
<proteinExistence type="inferred from homology"/>
<evidence type="ECO:0000256" key="15">
    <source>
        <dbReference type="ARBA" id="ARBA00023140"/>
    </source>
</evidence>
<evidence type="ECO:0000259" key="20">
    <source>
        <dbReference type="Pfam" id="PF00501"/>
    </source>
</evidence>
<keyword evidence="11" id="KW-0067">ATP-binding</keyword>
<dbReference type="Proteomes" id="UP000324767">
    <property type="component" value="Unassembled WGS sequence"/>
</dbReference>
<evidence type="ECO:0000256" key="6">
    <source>
        <dbReference type="ARBA" id="ARBA00022475"/>
    </source>
</evidence>
<dbReference type="FunFam" id="3.40.50.12780:FF:000019">
    <property type="entry name" value="Long-chain fatty acid transporter"/>
    <property type="match status" value="1"/>
</dbReference>
<gene>
    <name evidence="22" type="ORF">FRX48_02268</name>
</gene>
<evidence type="ECO:0000313" key="23">
    <source>
        <dbReference type="Proteomes" id="UP000324767"/>
    </source>
</evidence>
<evidence type="ECO:0000256" key="5">
    <source>
        <dbReference type="ARBA" id="ARBA00022448"/>
    </source>
</evidence>
<dbReference type="PANTHER" id="PTHR43107:SF6">
    <property type="entry name" value="ACYL-COA SYNTHETASE FAMILY PROTEIN (CEFD1), PUTATIVE (AFU_ORTHOLOGUE AFUA_6G03630)-RELATED"/>
    <property type="match status" value="1"/>
</dbReference>
<dbReference type="GO" id="GO:0005811">
    <property type="term" value="C:lipid droplet"/>
    <property type="evidence" value="ECO:0007669"/>
    <property type="project" value="UniProtKB-SubCell"/>
</dbReference>
<dbReference type="GO" id="GO:0044539">
    <property type="term" value="P:long-chain fatty acid import into cell"/>
    <property type="evidence" value="ECO:0007669"/>
    <property type="project" value="TreeGrafter"/>
</dbReference>
<reference evidence="22 23" key="1">
    <citation type="submission" date="2019-09" db="EMBL/GenBank/DDBJ databases">
        <title>The hologenome of the rock-dwelling lichen Lasallia pustulata.</title>
        <authorList>
            <person name="Greshake Tzovaras B."/>
            <person name="Segers F."/>
            <person name="Bicker A."/>
            <person name="Dal Grande F."/>
            <person name="Otte J."/>
            <person name="Hankeln T."/>
            <person name="Schmitt I."/>
            <person name="Ebersberger I."/>
        </authorList>
    </citation>
    <scope>NUCLEOTIDE SEQUENCE [LARGE SCALE GENOMIC DNA]</scope>
    <source>
        <strain evidence="22">A1-1</strain>
    </source>
</reference>
<dbReference type="InterPro" id="IPR000873">
    <property type="entry name" value="AMP-dep_synth/lig_dom"/>
</dbReference>
<dbReference type="Pfam" id="PF13193">
    <property type="entry name" value="AMP-binding_C"/>
    <property type="match status" value="1"/>
</dbReference>
<dbReference type="PANTHER" id="PTHR43107">
    <property type="entry name" value="LONG-CHAIN FATTY ACID TRANSPORT PROTEIN"/>
    <property type="match status" value="1"/>
</dbReference>
<keyword evidence="5" id="KW-0813">Transport</keyword>
<dbReference type="GO" id="GO:0005324">
    <property type="term" value="F:long-chain fatty acid transmembrane transporter activity"/>
    <property type="evidence" value="ECO:0007669"/>
    <property type="project" value="TreeGrafter"/>
</dbReference>
<dbReference type="InterPro" id="IPR042099">
    <property type="entry name" value="ANL_N_sf"/>
</dbReference>